<organism evidence="1 2">
    <name type="scientific">Ilyodon furcidens</name>
    <name type="common">goldbreast splitfin</name>
    <dbReference type="NCBI Taxonomy" id="33524"/>
    <lineage>
        <taxon>Eukaryota</taxon>
        <taxon>Metazoa</taxon>
        <taxon>Chordata</taxon>
        <taxon>Craniata</taxon>
        <taxon>Vertebrata</taxon>
        <taxon>Euteleostomi</taxon>
        <taxon>Actinopterygii</taxon>
        <taxon>Neopterygii</taxon>
        <taxon>Teleostei</taxon>
        <taxon>Neoteleostei</taxon>
        <taxon>Acanthomorphata</taxon>
        <taxon>Ovalentaria</taxon>
        <taxon>Atherinomorphae</taxon>
        <taxon>Cyprinodontiformes</taxon>
        <taxon>Goodeidae</taxon>
        <taxon>Ilyodon</taxon>
    </lineage>
</organism>
<protein>
    <submittedName>
        <fullName evidence="1">Uncharacterized protein</fullName>
    </submittedName>
</protein>
<dbReference type="Proteomes" id="UP001482620">
    <property type="component" value="Unassembled WGS sequence"/>
</dbReference>
<reference evidence="1 2" key="1">
    <citation type="submission" date="2021-06" db="EMBL/GenBank/DDBJ databases">
        <authorList>
            <person name="Palmer J.M."/>
        </authorList>
    </citation>
    <scope>NUCLEOTIDE SEQUENCE [LARGE SCALE GENOMIC DNA]</scope>
    <source>
        <strain evidence="2">if_2019</strain>
        <tissue evidence="1">Muscle</tissue>
    </source>
</reference>
<comment type="caution">
    <text evidence="1">The sequence shown here is derived from an EMBL/GenBank/DDBJ whole genome shotgun (WGS) entry which is preliminary data.</text>
</comment>
<proteinExistence type="predicted"/>
<evidence type="ECO:0000313" key="1">
    <source>
        <dbReference type="EMBL" id="MEQ2256593.1"/>
    </source>
</evidence>
<gene>
    <name evidence="1" type="ORF">ILYODFUR_025680</name>
</gene>
<evidence type="ECO:0000313" key="2">
    <source>
        <dbReference type="Proteomes" id="UP001482620"/>
    </source>
</evidence>
<accession>A0ABV0VH50</accession>
<dbReference type="EMBL" id="JAHRIQ010107432">
    <property type="protein sequence ID" value="MEQ2256593.1"/>
    <property type="molecule type" value="Genomic_DNA"/>
</dbReference>
<keyword evidence="2" id="KW-1185">Reference proteome</keyword>
<name>A0ABV0VH50_9TELE</name>
<sequence>MQPQAPFSNHLCALRSIWDCGTKPQMAVFEHLHIKLKNIDVSVKLFPENCSGAKLGFGLQQQTSSLIVCVMNPSSVLTPECSPKISNSFTHTFSVDHVMHWVE</sequence>